<keyword evidence="3" id="KW-1185">Reference proteome</keyword>
<reference evidence="2 3" key="1">
    <citation type="submission" date="2019-09" db="EMBL/GenBank/DDBJ databases">
        <authorList>
            <person name="Kevbrin V."/>
            <person name="Grouzdev D.S."/>
        </authorList>
    </citation>
    <scope>NUCLEOTIDE SEQUENCE [LARGE SCALE GENOMIC DNA]</scope>
    <source>
        <strain evidence="2 3">G-192</strain>
    </source>
</reference>
<dbReference type="AlphaFoldDB" id="A0A5M6ZIJ6"/>
<feature type="transmembrane region" description="Helical" evidence="1">
    <location>
        <begin position="33"/>
        <end position="52"/>
    </location>
</feature>
<name>A0A5M6ZIJ6_9PROT</name>
<feature type="transmembrane region" description="Helical" evidence="1">
    <location>
        <begin position="64"/>
        <end position="87"/>
    </location>
</feature>
<keyword evidence="1" id="KW-0812">Transmembrane</keyword>
<evidence type="ECO:0000256" key="1">
    <source>
        <dbReference type="SAM" id="Phobius"/>
    </source>
</evidence>
<keyword evidence="1" id="KW-1133">Transmembrane helix</keyword>
<comment type="caution">
    <text evidence="2">The sequence shown here is derived from an EMBL/GenBank/DDBJ whole genome shotgun (WGS) entry which is preliminary data.</text>
</comment>
<dbReference type="RefSeq" id="WP_150023123.1">
    <property type="nucleotide sequence ID" value="NZ_VWOJ01000002.1"/>
</dbReference>
<keyword evidence="1" id="KW-0472">Membrane</keyword>
<evidence type="ECO:0000313" key="2">
    <source>
        <dbReference type="EMBL" id="KAA5803855.1"/>
    </source>
</evidence>
<protein>
    <submittedName>
        <fullName evidence="2">Uncharacterized protein</fullName>
    </submittedName>
</protein>
<dbReference type="EMBL" id="VWOJ01000002">
    <property type="protein sequence ID" value="KAA5803855.1"/>
    <property type="molecule type" value="Genomic_DNA"/>
</dbReference>
<accession>A0A5M6ZIJ6</accession>
<evidence type="ECO:0000313" key="3">
    <source>
        <dbReference type="Proteomes" id="UP000325122"/>
    </source>
</evidence>
<gene>
    <name evidence="2" type="ORF">F1654_08640</name>
</gene>
<proteinExistence type="predicted"/>
<dbReference type="Proteomes" id="UP000325122">
    <property type="component" value="Unassembled WGS sequence"/>
</dbReference>
<organism evidence="2 3">
    <name type="scientific">Alkalicaulis satelles</name>
    <dbReference type="NCBI Taxonomy" id="2609175"/>
    <lineage>
        <taxon>Bacteria</taxon>
        <taxon>Pseudomonadati</taxon>
        <taxon>Pseudomonadota</taxon>
        <taxon>Alphaproteobacteria</taxon>
        <taxon>Maricaulales</taxon>
        <taxon>Maricaulaceae</taxon>
        <taxon>Alkalicaulis</taxon>
    </lineage>
</organism>
<sequence length="143" mass="15037">MRPALIAGLVYALALLALGVVLGAFRTFLIEPWLGAWPALLIELPVILYGAWRLSALAVEGRELDRAGGVAAGIVALIVLLIAEALLSQILSGRSLIAHFALYADPRHQLGLAAQVLAAGFPLMRVWTAPPPPPPLKGEVLGP</sequence>